<organism evidence="7 8">
    <name type="scientific">Prochlorococcus marinus subsp. pastoris (strain CCMP1986 / NIES-2087 / MED4)</name>
    <dbReference type="NCBI Taxonomy" id="59919"/>
    <lineage>
        <taxon>Bacteria</taxon>
        <taxon>Bacillati</taxon>
        <taxon>Cyanobacteriota</taxon>
        <taxon>Cyanophyceae</taxon>
        <taxon>Synechococcales</taxon>
        <taxon>Prochlorococcaceae</taxon>
        <taxon>Prochlorococcus</taxon>
    </lineage>
</organism>
<dbReference type="OrthoDB" id="9806940at2"/>
<dbReference type="Pfam" id="PF08240">
    <property type="entry name" value="ADH_N"/>
    <property type="match status" value="1"/>
</dbReference>
<dbReference type="SUPFAM" id="SSF51735">
    <property type="entry name" value="NAD(P)-binding Rossmann-fold domains"/>
    <property type="match status" value="1"/>
</dbReference>
<dbReference type="eggNOG" id="COG1062">
    <property type="taxonomic scope" value="Bacteria"/>
</dbReference>
<evidence type="ECO:0000256" key="5">
    <source>
        <dbReference type="RuleBase" id="RU361277"/>
    </source>
</evidence>
<feature type="domain" description="Enoyl reductase (ER)" evidence="6">
    <location>
        <begin position="8"/>
        <end position="341"/>
    </location>
</feature>
<dbReference type="InterPro" id="IPR020843">
    <property type="entry name" value="ER"/>
</dbReference>
<evidence type="ECO:0000313" key="8">
    <source>
        <dbReference type="Proteomes" id="UP000001026"/>
    </source>
</evidence>
<reference evidence="7 8" key="1">
    <citation type="journal article" date="2003" name="Nature">
        <title>Genome divergence in two Prochlorococcus ecotypes reflects oceanic niche differentiation.</title>
        <authorList>
            <person name="Rocap G."/>
            <person name="Larimer F.W."/>
            <person name="Lamerdin J.E."/>
            <person name="Malfatti S."/>
            <person name="Chain P."/>
            <person name="Ahlgren N.A."/>
            <person name="Arellano A."/>
            <person name="Coleman M."/>
            <person name="Hauser L."/>
            <person name="Hess W.R."/>
            <person name="Johnson Z.I."/>
            <person name="Land M.L."/>
            <person name="Lindell D."/>
            <person name="Post A.F."/>
            <person name="Regala W."/>
            <person name="Shah M."/>
            <person name="Shaw S.L."/>
            <person name="Steglich C."/>
            <person name="Sullivan M.B."/>
            <person name="Ting C.S."/>
            <person name="Tolonen A."/>
            <person name="Webb E.A."/>
            <person name="Zinser E.R."/>
            <person name="Chisholm S.W."/>
        </authorList>
    </citation>
    <scope>NUCLEOTIDE SEQUENCE [LARGE SCALE GENOMIC DNA]</scope>
    <source>
        <strain evidence="8">CCMP1986 / NIES-2087 / MED4</strain>
    </source>
</reference>
<dbReference type="RefSeq" id="WP_011132868.1">
    <property type="nucleotide sequence ID" value="NC_005072.1"/>
</dbReference>
<evidence type="ECO:0000256" key="2">
    <source>
        <dbReference type="ARBA" id="ARBA00022723"/>
    </source>
</evidence>
<protein>
    <submittedName>
        <fullName evidence="7">Zinc-containing alcohol dehydrogenase superfamily</fullName>
    </submittedName>
</protein>
<dbReference type="PROSITE" id="PS00059">
    <property type="entry name" value="ADH_ZINC"/>
    <property type="match status" value="1"/>
</dbReference>
<proteinExistence type="inferred from homology"/>
<gene>
    <name evidence="7" type="ordered locus">PMM1234</name>
</gene>
<comment type="similarity">
    <text evidence="5">Belongs to the zinc-containing alcohol dehydrogenase family.</text>
</comment>
<evidence type="ECO:0000256" key="4">
    <source>
        <dbReference type="ARBA" id="ARBA00023002"/>
    </source>
</evidence>
<sequence>MKAAILVNQKKKLIVDELDLPTSLKVGQVLVKLEYSGICGTQIGEIDGVKGEDKFLPHLLGHEGSGIVEKVGPGVKTVREGDSVVLHWRQGNGIQSEPPKYNWNGKTVNAGWVTTFNTKAIISENRCTKIPANISKEDAALFGCAVTTGFGVIENNAKLKMGESIVVFGAGGIGLNIIQAARLTSAWPIIAVDLFDNRLDLAKKLGATHSVNSSNKSYLDEIENILKDRELDVFIDNTGNTSIIEMGYNLISDQGRLILVGVPKTGENINIFSLPLHFGKKITGSFGGECNPAKDIPRFIKMMQNGLWDLKGLITESYDLENINEAIFSMRTGKTSGRVIIKL</sequence>
<dbReference type="InterPro" id="IPR011032">
    <property type="entry name" value="GroES-like_sf"/>
</dbReference>
<dbReference type="PANTHER" id="PTHR43401">
    <property type="entry name" value="L-THREONINE 3-DEHYDROGENASE"/>
    <property type="match status" value="1"/>
</dbReference>
<evidence type="ECO:0000256" key="3">
    <source>
        <dbReference type="ARBA" id="ARBA00022833"/>
    </source>
</evidence>
<dbReference type="HOGENOM" id="CLU_026673_11_2_3"/>
<dbReference type="STRING" id="59919.PMM1234"/>
<dbReference type="KEGG" id="pmm:PMM1234"/>
<dbReference type="SMART" id="SM00829">
    <property type="entry name" value="PKS_ER"/>
    <property type="match status" value="1"/>
</dbReference>
<dbReference type="PANTHER" id="PTHR43401:SF4">
    <property type="entry name" value="D-ARABINOSE 1-DEHYDROGENASE (NADP(+))"/>
    <property type="match status" value="1"/>
</dbReference>
<dbReference type="Pfam" id="PF00107">
    <property type="entry name" value="ADH_zinc_N"/>
    <property type="match status" value="1"/>
</dbReference>
<dbReference type="FunFam" id="3.40.50.720:FF:000003">
    <property type="entry name" value="S-(hydroxymethyl)glutathione dehydrogenase"/>
    <property type="match status" value="1"/>
</dbReference>
<name>Q7V0M2_PROMP</name>
<dbReference type="AlphaFoldDB" id="Q7V0M2"/>
<dbReference type="GO" id="GO:0016491">
    <property type="term" value="F:oxidoreductase activity"/>
    <property type="evidence" value="ECO:0007669"/>
    <property type="project" value="UniProtKB-KW"/>
</dbReference>
<keyword evidence="4" id="KW-0560">Oxidoreductase</keyword>
<accession>Q7V0M2</accession>
<evidence type="ECO:0000259" key="6">
    <source>
        <dbReference type="SMART" id="SM00829"/>
    </source>
</evidence>
<keyword evidence="2 5" id="KW-0479">Metal-binding</keyword>
<evidence type="ECO:0000313" key="7">
    <source>
        <dbReference type="EMBL" id="CAE19693.1"/>
    </source>
</evidence>
<dbReference type="InterPro" id="IPR013149">
    <property type="entry name" value="ADH-like_C"/>
</dbReference>
<dbReference type="EMBL" id="BX548174">
    <property type="protein sequence ID" value="CAE19693.1"/>
    <property type="molecule type" value="Genomic_DNA"/>
</dbReference>
<dbReference type="Proteomes" id="UP000001026">
    <property type="component" value="Chromosome"/>
</dbReference>
<dbReference type="InterPro" id="IPR050129">
    <property type="entry name" value="Zn_alcohol_dh"/>
</dbReference>
<dbReference type="GO" id="GO:0008270">
    <property type="term" value="F:zinc ion binding"/>
    <property type="evidence" value="ECO:0007669"/>
    <property type="project" value="InterPro"/>
</dbReference>
<comment type="cofactor">
    <cofactor evidence="1 5">
        <name>Zn(2+)</name>
        <dbReference type="ChEBI" id="CHEBI:29105"/>
    </cofactor>
</comment>
<dbReference type="InterPro" id="IPR013154">
    <property type="entry name" value="ADH-like_N"/>
</dbReference>
<evidence type="ECO:0000256" key="1">
    <source>
        <dbReference type="ARBA" id="ARBA00001947"/>
    </source>
</evidence>
<dbReference type="SUPFAM" id="SSF50129">
    <property type="entry name" value="GroES-like"/>
    <property type="match status" value="1"/>
</dbReference>
<dbReference type="Gene3D" id="3.90.180.10">
    <property type="entry name" value="Medium-chain alcohol dehydrogenases, catalytic domain"/>
    <property type="match status" value="2"/>
</dbReference>
<dbReference type="Gene3D" id="3.40.50.720">
    <property type="entry name" value="NAD(P)-binding Rossmann-like Domain"/>
    <property type="match status" value="1"/>
</dbReference>
<dbReference type="InterPro" id="IPR002328">
    <property type="entry name" value="ADH_Zn_CS"/>
</dbReference>
<keyword evidence="3 5" id="KW-0862">Zinc</keyword>
<dbReference type="InterPro" id="IPR036291">
    <property type="entry name" value="NAD(P)-bd_dom_sf"/>
</dbReference>